<proteinExistence type="predicted"/>
<sequence length="114" mass="13322">MVNTFWLQPTWLQRRGEVVAYRRQASVFPTTASQEAEYQQCLGPIHRAYPTTREAPTTGGPYAYQTILLNMFTARREFCRQAMDKKKALRTSHVFMSTHWLCTHNQHPSIFITN</sequence>
<keyword evidence="2" id="KW-1185">Reference proteome</keyword>
<gene>
    <name evidence="1" type="ORF">GBAR_LOCUS3388</name>
</gene>
<dbReference type="EMBL" id="CASHTH010000480">
    <property type="protein sequence ID" value="CAI8002415.1"/>
    <property type="molecule type" value="Genomic_DNA"/>
</dbReference>
<dbReference type="Proteomes" id="UP001174909">
    <property type="component" value="Unassembled WGS sequence"/>
</dbReference>
<reference evidence="1" key="1">
    <citation type="submission" date="2023-03" db="EMBL/GenBank/DDBJ databases">
        <authorList>
            <person name="Steffen K."/>
            <person name="Cardenas P."/>
        </authorList>
    </citation>
    <scope>NUCLEOTIDE SEQUENCE</scope>
</reference>
<evidence type="ECO:0000313" key="2">
    <source>
        <dbReference type="Proteomes" id="UP001174909"/>
    </source>
</evidence>
<name>A0AA35R4Y0_GEOBA</name>
<accession>A0AA35R4Y0</accession>
<dbReference type="AlphaFoldDB" id="A0AA35R4Y0"/>
<comment type="caution">
    <text evidence="1">The sequence shown here is derived from an EMBL/GenBank/DDBJ whole genome shotgun (WGS) entry which is preliminary data.</text>
</comment>
<protein>
    <submittedName>
        <fullName evidence="1">Uncharacterized protein</fullName>
    </submittedName>
</protein>
<organism evidence="1 2">
    <name type="scientific">Geodia barretti</name>
    <name type="common">Barrett's horny sponge</name>
    <dbReference type="NCBI Taxonomy" id="519541"/>
    <lineage>
        <taxon>Eukaryota</taxon>
        <taxon>Metazoa</taxon>
        <taxon>Porifera</taxon>
        <taxon>Demospongiae</taxon>
        <taxon>Heteroscleromorpha</taxon>
        <taxon>Tetractinellida</taxon>
        <taxon>Astrophorina</taxon>
        <taxon>Geodiidae</taxon>
        <taxon>Geodia</taxon>
    </lineage>
</organism>
<evidence type="ECO:0000313" key="1">
    <source>
        <dbReference type="EMBL" id="CAI8002415.1"/>
    </source>
</evidence>